<accession>A0A4C1YDG8</accession>
<evidence type="ECO:0000313" key="2">
    <source>
        <dbReference type="EMBL" id="GBP73393.1"/>
    </source>
</evidence>
<comment type="caution">
    <text evidence="2">The sequence shown here is derived from an EMBL/GenBank/DDBJ whole genome shotgun (WGS) entry which is preliminary data.</text>
</comment>
<protein>
    <submittedName>
        <fullName evidence="2">Uncharacterized protein</fullName>
    </submittedName>
</protein>
<gene>
    <name evidence="2" type="ORF">EVAR_21349_1</name>
</gene>
<sequence>MVRDEDKVLGMFIKLEQYFKTVALARDVLARHEHSAGGSSSGSDRSSSTAYDHRGASSSAPDNNVMLCAAPQS</sequence>
<dbReference type="EMBL" id="BGZK01001172">
    <property type="protein sequence ID" value="GBP73393.1"/>
    <property type="molecule type" value="Genomic_DNA"/>
</dbReference>
<name>A0A4C1YDG8_EUMVA</name>
<evidence type="ECO:0000256" key="1">
    <source>
        <dbReference type="SAM" id="MobiDB-lite"/>
    </source>
</evidence>
<keyword evidence="3" id="KW-1185">Reference proteome</keyword>
<organism evidence="2 3">
    <name type="scientific">Eumeta variegata</name>
    <name type="common">Bagworm moth</name>
    <name type="synonym">Eumeta japonica</name>
    <dbReference type="NCBI Taxonomy" id="151549"/>
    <lineage>
        <taxon>Eukaryota</taxon>
        <taxon>Metazoa</taxon>
        <taxon>Ecdysozoa</taxon>
        <taxon>Arthropoda</taxon>
        <taxon>Hexapoda</taxon>
        <taxon>Insecta</taxon>
        <taxon>Pterygota</taxon>
        <taxon>Neoptera</taxon>
        <taxon>Endopterygota</taxon>
        <taxon>Lepidoptera</taxon>
        <taxon>Glossata</taxon>
        <taxon>Ditrysia</taxon>
        <taxon>Tineoidea</taxon>
        <taxon>Psychidae</taxon>
        <taxon>Oiketicinae</taxon>
        <taxon>Eumeta</taxon>
    </lineage>
</organism>
<feature type="compositionally biased region" description="Low complexity" evidence="1">
    <location>
        <begin position="36"/>
        <end position="48"/>
    </location>
</feature>
<dbReference type="Proteomes" id="UP000299102">
    <property type="component" value="Unassembled WGS sequence"/>
</dbReference>
<feature type="region of interest" description="Disordered" evidence="1">
    <location>
        <begin position="32"/>
        <end position="73"/>
    </location>
</feature>
<dbReference type="AlphaFoldDB" id="A0A4C1YDG8"/>
<evidence type="ECO:0000313" key="3">
    <source>
        <dbReference type="Proteomes" id="UP000299102"/>
    </source>
</evidence>
<reference evidence="2 3" key="1">
    <citation type="journal article" date="2019" name="Commun. Biol.">
        <title>The bagworm genome reveals a unique fibroin gene that provides high tensile strength.</title>
        <authorList>
            <person name="Kono N."/>
            <person name="Nakamura H."/>
            <person name="Ohtoshi R."/>
            <person name="Tomita M."/>
            <person name="Numata K."/>
            <person name="Arakawa K."/>
        </authorList>
    </citation>
    <scope>NUCLEOTIDE SEQUENCE [LARGE SCALE GENOMIC DNA]</scope>
</reference>
<proteinExistence type="predicted"/>